<comment type="function">
    <text evidence="1">Transcriptional repressor of xylose-utilizing enzymes.</text>
</comment>
<dbReference type="GO" id="GO:0042732">
    <property type="term" value="P:D-xylose metabolic process"/>
    <property type="evidence" value="ECO:0007669"/>
    <property type="project" value="UniProtKB-KW"/>
</dbReference>
<dbReference type="EMBL" id="FMKA01000002">
    <property type="protein sequence ID" value="SCP95796.1"/>
    <property type="molecule type" value="Genomic_DNA"/>
</dbReference>
<evidence type="ECO:0000256" key="3">
    <source>
        <dbReference type="ARBA" id="ARBA00022629"/>
    </source>
</evidence>
<proteinExistence type="inferred from homology"/>
<dbReference type="SUPFAM" id="SSF53067">
    <property type="entry name" value="Actin-like ATPase domain"/>
    <property type="match status" value="1"/>
</dbReference>
<reference evidence="4 5" key="1">
    <citation type="submission" date="2016-09" db="EMBL/GenBank/DDBJ databases">
        <authorList>
            <person name="Capua I."/>
            <person name="De Benedictis P."/>
            <person name="Joannis T."/>
            <person name="Lombin L.H."/>
            <person name="Cattoli G."/>
        </authorList>
    </citation>
    <scope>NUCLEOTIDE SEQUENCE [LARGE SCALE GENOMIC DNA]</scope>
    <source>
        <strain evidence="4 5">GluBS11</strain>
    </source>
</reference>
<dbReference type="PANTHER" id="PTHR18964:SF110">
    <property type="entry name" value="TRANSCRIPTIONAL REGULATOR, XYLR-RELATED"/>
    <property type="match status" value="1"/>
</dbReference>
<dbReference type="Proteomes" id="UP000199315">
    <property type="component" value="Unassembled WGS sequence"/>
</dbReference>
<dbReference type="Pfam" id="PF00480">
    <property type="entry name" value="ROK"/>
    <property type="match status" value="1"/>
</dbReference>
<dbReference type="PANTHER" id="PTHR18964">
    <property type="entry name" value="ROK (REPRESSOR, ORF, KINASE) FAMILY"/>
    <property type="match status" value="1"/>
</dbReference>
<comment type="similarity">
    <text evidence="2">Belongs to the ROK (NagC/XylR) family.</text>
</comment>
<evidence type="ECO:0000256" key="1">
    <source>
        <dbReference type="ARBA" id="ARBA00002486"/>
    </source>
</evidence>
<organism evidence="4 5">
    <name type="scientific">Anaerobium acetethylicum</name>
    <dbReference type="NCBI Taxonomy" id="1619234"/>
    <lineage>
        <taxon>Bacteria</taxon>
        <taxon>Bacillati</taxon>
        <taxon>Bacillota</taxon>
        <taxon>Clostridia</taxon>
        <taxon>Lachnospirales</taxon>
        <taxon>Lachnospiraceae</taxon>
        <taxon>Anaerobium</taxon>
    </lineage>
</organism>
<dbReference type="Gene3D" id="3.30.420.40">
    <property type="match status" value="2"/>
</dbReference>
<name>A0A1D3TQF4_9FIRM</name>
<protein>
    <submittedName>
        <fullName evidence="4">Sugar kinase of the NBD/HSP70 family, may contain an N-terminal HTH domain</fullName>
    </submittedName>
</protein>
<dbReference type="RefSeq" id="WP_091230459.1">
    <property type="nucleotide sequence ID" value="NZ_FMKA01000002.1"/>
</dbReference>
<keyword evidence="3" id="KW-0859">Xylose metabolism</keyword>
<dbReference type="InterPro" id="IPR036388">
    <property type="entry name" value="WH-like_DNA-bd_sf"/>
</dbReference>
<sequence length="378" mass="42088">MAYNTKKLSNQELRQINKNVIFRYLYDNDCVSKQDISTALSLSMPTVNQNIKELTEDGLVVAAGNFESTGGRKAVAITYNKSAVFSVGIAITMNNIRIVVVDLSGEQLYYRKYKCGFEVSDSYAEKLTGYLNASIEESGVDSTKILGVGISVPGIIENEKDFIIKIAPSLHAKNQPLTYITEKIEYEVMVDNDAYLGGVAELWNGKSEKTVAYIYVDKGVGGTIFIDNKPFKGEKNMSAEFGHMVIHPHGNRCNCGKTGCFEAYISTDRLSEDLGISLAEFFKRLDAGDGEVKERFEKYLDDLCIGLSNINTILDADVVLGGSIVEYIDDYIGEIDRKLSEMNPFEKDRYFHIAKIKRAKASAIGAALYFIERFIENI</sequence>
<dbReference type="AlphaFoldDB" id="A0A1D3TQF4"/>
<dbReference type="OrthoDB" id="9796533at2"/>
<evidence type="ECO:0000313" key="4">
    <source>
        <dbReference type="EMBL" id="SCP95796.1"/>
    </source>
</evidence>
<keyword evidence="4" id="KW-0808">Transferase</keyword>
<keyword evidence="4" id="KW-0418">Kinase</keyword>
<dbReference type="Gene3D" id="1.10.10.10">
    <property type="entry name" value="Winged helix-like DNA-binding domain superfamily/Winged helix DNA-binding domain"/>
    <property type="match status" value="1"/>
</dbReference>
<dbReference type="GO" id="GO:0016301">
    <property type="term" value="F:kinase activity"/>
    <property type="evidence" value="ECO:0007669"/>
    <property type="project" value="UniProtKB-KW"/>
</dbReference>
<evidence type="ECO:0000256" key="2">
    <source>
        <dbReference type="ARBA" id="ARBA00006479"/>
    </source>
</evidence>
<keyword evidence="5" id="KW-1185">Reference proteome</keyword>
<gene>
    <name evidence="4" type="ORF">SAMN05421730_1002208</name>
</gene>
<dbReference type="InterPro" id="IPR036390">
    <property type="entry name" value="WH_DNA-bd_sf"/>
</dbReference>
<evidence type="ECO:0000313" key="5">
    <source>
        <dbReference type="Proteomes" id="UP000199315"/>
    </source>
</evidence>
<dbReference type="Pfam" id="PF13412">
    <property type="entry name" value="HTH_24"/>
    <property type="match status" value="1"/>
</dbReference>
<accession>A0A1D3TQF4</accession>
<dbReference type="STRING" id="1619234.SAMN05421730_1002208"/>
<dbReference type="InterPro" id="IPR000600">
    <property type="entry name" value="ROK"/>
</dbReference>
<dbReference type="InterPro" id="IPR043129">
    <property type="entry name" value="ATPase_NBD"/>
</dbReference>
<dbReference type="SUPFAM" id="SSF46785">
    <property type="entry name" value="Winged helix' DNA-binding domain"/>
    <property type="match status" value="1"/>
</dbReference>
<keyword evidence="3" id="KW-0119">Carbohydrate metabolism</keyword>